<dbReference type="OMA" id="MALNKTM"/>
<feature type="non-terminal residue" evidence="2">
    <location>
        <position position="1"/>
    </location>
</feature>
<protein>
    <submittedName>
        <fullName evidence="2">Uncharacterized protein</fullName>
    </submittedName>
</protein>
<evidence type="ECO:0000256" key="1">
    <source>
        <dbReference type="SAM" id="MobiDB-lite"/>
    </source>
</evidence>
<gene>
    <name evidence="2" type="ORF">FOC1_g10003128</name>
</gene>
<dbReference type="AlphaFoldDB" id="N4UST4"/>
<dbReference type="EMBL" id="KB730134">
    <property type="protein sequence ID" value="ENH71876.1"/>
    <property type="molecule type" value="Genomic_DNA"/>
</dbReference>
<feature type="region of interest" description="Disordered" evidence="1">
    <location>
        <begin position="1"/>
        <end position="34"/>
    </location>
</feature>
<sequence length="495" mass="55502">GMYQGRGRGVPSGRGDLMPPTALSRAPKFASTKNEKLKTAKNIYQGREEKIRQAEDAEHLGRPPAGKYLVQAALVLPGQHLLPVALDEPAALDDIRRKYRVYITRDVPNILEIHCDSIHRLQQAFEAVNWRIRDMRLSNDSSPARFLVQRPTKAVVTDMIQLKLGARPSFLSKTSNPVSNASSMDEHLPRLASDLASSAEGLMALNKTMGLRVNFGHVIIAKRPKGTEDDIAFAHFTRLMNMYPSRGGASIVTRLGDANEAEQLLQYISRPEAGICKNMKDMRRGCEVVVVASGLQIKTEADYNPQLMQLAMVRATRPETRARWSWTIAAPNMEHDWNIRMDAWDKVDVPTEFRDLAKRISVVFKPDEGTILPLPKVNTSKLAIPDEQITEIQARSWAIIPFKESPYVLKINITKTLKGSRTIGEQNVTWGVELYAPHWEESVNHSSGGRKDWGEGLENIWEEGDDLQSRLGCFLRIIMEVQALLNRVHADTASS</sequence>
<dbReference type="STRING" id="1229664.N4UST4"/>
<dbReference type="OrthoDB" id="4739136at2759"/>
<name>N4UST4_FUSC1</name>
<feature type="compositionally biased region" description="Gly residues" evidence="1">
    <location>
        <begin position="1"/>
        <end position="12"/>
    </location>
</feature>
<reference evidence="3" key="1">
    <citation type="submission" date="2012-09" db="EMBL/GenBank/DDBJ databases">
        <title>Genome sequencing and comparative transcriptomics of race 1 and race 4 of banana pathogen: Fusarium oxysporum f. sp. cubense.</title>
        <authorList>
            <person name="Fang X."/>
            <person name="Huang J."/>
        </authorList>
    </citation>
    <scope>NUCLEOTIDE SEQUENCE [LARGE SCALE GENOMIC DNA]</scope>
    <source>
        <strain evidence="3">race 1</strain>
    </source>
</reference>
<evidence type="ECO:0000313" key="2">
    <source>
        <dbReference type="EMBL" id="ENH71876.1"/>
    </source>
</evidence>
<organism evidence="2 3">
    <name type="scientific">Fusarium oxysporum f. sp. cubense (strain race 1)</name>
    <name type="common">Panama disease fungus</name>
    <dbReference type="NCBI Taxonomy" id="1229664"/>
    <lineage>
        <taxon>Eukaryota</taxon>
        <taxon>Fungi</taxon>
        <taxon>Dikarya</taxon>
        <taxon>Ascomycota</taxon>
        <taxon>Pezizomycotina</taxon>
        <taxon>Sordariomycetes</taxon>
        <taxon>Hypocreomycetidae</taxon>
        <taxon>Hypocreales</taxon>
        <taxon>Nectriaceae</taxon>
        <taxon>Fusarium</taxon>
        <taxon>Fusarium oxysporum species complex</taxon>
    </lineage>
</organism>
<evidence type="ECO:0000313" key="3">
    <source>
        <dbReference type="Proteomes" id="UP000016928"/>
    </source>
</evidence>
<proteinExistence type="predicted"/>
<dbReference type="HOGENOM" id="CLU_576178_0_0_1"/>
<reference evidence="3" key="2">
    <citation type="journal article" date="2014" name="PLoS ONE">
        <title>Genome and Transcriptome Analysis of the Fungal Pathogen Fusarium oxysporum f. sp. cubense Causing Banana Vascular Wilt Disease.</title>
        <authorList>
            <person name="Guo L."/>
            <person name="Han L."/>
            <person name="Yang L."/>
            <person name="Zeng H."/>
            <person name="Fan D."/>
            <person name="Zhu Y."/>
            <person name="Feng Y."/>
            <person name="Wang G."/>
            <person name="Peng C."/>
            <person name="Jiang X."/>
            <person name="Zhou D."/>
            <person name="Ni P."/>
            <person name="Liang C."/>
            <person name="Liu L."/>
            <person name="Wang J."/>
            <person name="Mao C."/>
            <person name="Fang X."/>
            <person name="Peng M."/>
            <person name="Huang J."/>
        </authorList>
    </citation>
    <scope>NUCLEOTIDE SEQUENCE [LARGE SCALE GENOMIC DNA]</scope>
    <source>
        <strain evidence="3">race 1</strain>
    </source>
</reference>
<dbReference type="VEuPathDB" id="FungiDB:FOC1_g10003128"/>
<accession>N4UST4</accession>
<dbReference type="Proteomes" id="UP000016928">
    <property type="component" value="Unassembled WGS sequence"/>
</dbReference>